<comment type="caution">
    <text evidence="1">The sequence shown here is derived from an EMBL/GenBank/DDBJ whole genome shotgun (WGS) entry which is preliminary data.</text>
</comment>
<dbReference type="Proteomes" id="UP000441754">
    <property type="component" value="Unassembled WGS sequence"/>
</dbReference>
<dbReference type="RefSeq" id="WP_154174993.1">
    <property type="nucleotide sequence ID" value="NZ_WJXZ01000005.1"/>
</dbReference>
<dbReference type="InterPro" id="IPR035093">
    <property type="entry name" value="RelE/ParE_toxin_dom_sf"/>
</dbReference>
<evidence type="ECO:0000313" key="1">
    <source>
        <dbReference type="EMBL" id="MRS61605.1"/>
    </source>
</evidence>
<gene>
    <name evidence="1" type="ORF">GJJ30_09925</name>
</gene>
<proteinExistence type="predicted"/>
<dbReference type="Gene3D" id="3.30.2310.20">
    <property type="entry name" value="RelE-like"/>
    <property type="match status" value="1"/>
</dbReference>
<keyword evidence="2" id="KW-1185">Reference proteome</keyword>
<accession>A0A7K0EIM8</accession>
<evidence type="ECO:0000313" key="2">
    <source>
        <dbReference type="Proteomes" id="UP000441754"/>
    </source>
</evidence>
<sequence length="111" mass="13035">MSSAQRVAFFFVELLMQIFIDNSFGRDAKKLPDSVVAELNEIYKALEAAHSLGEVVYDIKKIEGHRKRKAFRLKLEKNREYRIGFYLEGESIVLSRILHRRDIYNSFPPKK</sequence>
<name>A0A7K0EIM8_9BACT</name>
<dbReference type="EMBL" id="WJXZ01000005">
    <property type="protein sequence ID" value="MRS61605.1"/>
    <property type="molecule type" value="Genomic_DNA"/>
</dbReference>
<dbReference type="SUPFAM" id="SSF143011">
    <property type="entry name" value="RelE-like"/>
    <property type="match status" value="1"/>
</dbReference>
<dbReference type="AlphaFoldDB" id="A0A7K0EIM8"/>
<protein>
    <submittedName>
        <fullName evidence="1">Type II toxin-antitoxin system RelE/ParE family toxin</fullName>
    </submittedName>
</protein>
<reference evidence="1 2" key="1">
    <citation type="journal article" date="2018" name="Antonie Van Leeuwenhoek">
        <title>Larkinella terrae sp. nov., isolated from soil on Jeju Island, South Korea.</title>
        <authorList>
            <person name="Ten L.N."/>
            <person name="Jeon J."/>
            <person name="Park S.J."/>
            <person name="Park S."/>
            <person name="Lee S.Y."/>
            <person name="Kim M.K."/>
            <person name="Jung H.Y."/>
        </authorList>
    </citation>
    <scope>NUCLEOTIDE SEQUENCE [LARGE SCALE GENOMIC DNA]</scope>
    <source>
        <strain evidence="1 2">KCTC 52001</strain>
    </source>
</reference>
<dbReference type="OrthoDB" id="5570653at2"/>
<organism evidence="1 2">
    <name type="scientific">Larkinella terrae</name>
    <dbReference type="NCBI Taxonomy" id="2025311"/>
    <lineage>
        <taxon>Bacteria</taxon>
        <taxon>Pseudomonadati</taxon>
        <taxon>Bacteroidota</taxon>
        <taxon>Cytophagia</taxon>
        <taxon>Cytophagales</taxon>
        <taxon>Spirosomataceae</taxon>
        <taxon>Larkinella</taxon>
    </lineage>
</organism>